<dbReference type="Pfam" id="PF12770">
    <property type="entry name" value="CHAT"/>
    <property type="match status" value="1"/>
</dbReference>
<dbReference type="InterPro" id="IPR011990">
    <property type="entry name" value="TPR-like_helical_dom_sf"/>
</dbReference>
<dbReference type="PANTHER" id="PTHR10098">
    <property type="entry name" value="RAPSYN-RELATED"/>
    <property type="match status" value="1"/>
</dbReference>
<feature type="domain" description="CHAT" evidence="2">
    <location>
        <begin position="903"/>
        <end position="1191"/>
    </location>
</feature>
<dbReference type="RefSeq" id="WP_242764112.1">
    <property type="nucleotide sequence ID" value="NZ_JALDAY010000003.1"/>
</dbReference>
<name>A0ABS9Y2P9_9ACTN</name>
<dbReference type="InterPro" id="IPR024983">
    <property type="entry name" value="CHAT_dom"/>
</dbReference>
<keyword evidence="4" id="KW-1185">Reference proteome</keyword>
<protein>
    <submittedName>
        <fullName evidence="3">CHAT domain-containing protein</fullName>
    </submittedName>
</protein>
<sequence length="1192" mass="130473">MRDLLITALKHRVAQFNEQGDMAGLFEATASTEARELRALMVQKGSSGEAVLSLKALDTLVEFHFTRHRARAGTNGYADLGAALRLLTLRAQVRPEDIPHGFPAAVTAANKAAMEAGARAQQLMEEYHQAKDRRVLDEAVHNYRCELGLLVAADDVLALPMAHLSMALMMRFDLGKNQADLDEAIELREASIAYTAEEDPEWSRRLTLLSTLLAMRHEHAGQRSDLERAASVGRQAVRATPADSHARARRLAQLALILHNLYEVTDSLTHLQEAVEHAQEAVAAARPDDPDRLRHTVGLAKRLRARHDRLRDPSDLDTPVELLRSLLSTASEAQLPEIQTELATALYFRYERIGDLEDLDQAIVLERQAASATAGSEHARGRRLINLAVSLRVRHERLGSPDDLEEAIRLGTEAVPATGEDAFALSNLGLAFMLRYKRSFEATDLDRAIRLATRAVESFPDVAPSTDRAMAIAHLAGALGARLRQDFDLAGLDEVIKWEREAAATVPHSHPDYGRYLSSLSHELLRRFRHTESPDDLAEAMRAAERAVAVTPRSHPSYATLVGGLAQALTASPHASAGDVDRAVSLARDAVSAAPSDDVFLPRVWRRLGYSLNRRYEDRKDPVDLREAIQCWQHAVDLPTGTPGDRIQAFSAWGSAAVELADHALAAEGFGGASLLLPQLAWHGLPRLARETHLAEWSGLAPIAATCHILAGDPERAVEILEQGRTVIQNQLLHIRTDLSHLTERDPELAASLLRVREQLDAQGSVTPSDPTELPGEGLLSPLGRERLAQERAALCRSWDDLVEQARQLHGFEHFLAPIPYRDLSNAAGQGPVVVVNVSEMACHALVIRDAATPVEVVELPEVSHADVREQAQTFLNVLIARGDPHRPFLRREADRHAVFDIMNWLWARIAEPVLDRLGFDGAGDEALPRLWWCPTGLLTLLPLHAAGRYPRHRTAPGTERSETCSVPARVVPSYTSTLTALRRARENVVSDGVFGGILAVGMPETPGRPPLPGVDKEFEALRARFPPGTVRQLIGSEATREAVRQALHENAWAHFACHAGQDLMDPAQSAFTLHDARLTAAELLELDLPNAELAYLSACETAVGGVNLPDEVMNLASTLQLAGYRHVVATLWSIEDGTAAEMAARVYSELTRAARPNSAGIARALHSAVAAQRALDPTDPLRWAAYLHVGP</sequence>
<accession>A0ABS9Y2P9</accession>
<evidence type="ECO:0000256" key="1">
    <source>
        <dbReference type="SAM" id="MobiDB-lite"/>
    </source>
</evidence>
<dbReference type="Gene3D" id="1.25.40.10">
    <property type="entry name" value="Tetratricopeptide repeat domain"/>
    <property type="match status" value="2"/>
</dbReference>
<evidence type="ECO:0000313" key="4">
    <source>
        <dbReference type="Proteomes" id="UP001165269"/>
    </source>
</evidence>
<dbReference type="EMBL" id="JALDAY010000003">
    <property type="protein sequence ID" value="MCI3271490.1"/>
    <property type="molecule type" value="Genomic_DNA"/>
</dbReference>
<comment type="caution">
    <text evidence="3">The sequence shown here is derived from an EMBL/GenBank/DDBJ whole genome shotgun (WGS) entry which is preliminary data.</text>
</comment>
<dbReference type="SUPFAM" id="SSF48452">
    <property type="entry name" value="TPR-like"/>
    <property type="match status" value="1"/>
</dbReference>
<gene>
    <name evidence="3" type="ORF">MQP27_10240</name>
</gene>
<dbReference type="Proteomes" id="UP001165269">
    <property type="component" value="Unassembled WGS sequence"/>
</dbReference>
<feature type="region of interest" description="Disordered" evidence="1">
    <location>
        <begin position="763"/>
        <end position="782"/>
    </location>
</feature>
<proteinExistence type="predicted"/>
<organism evidence="3 4">
    <name type="scientific">Streptomyces cylindrosporus</name>
    <dbReference type="NCBI Taxonomy" id="2927583"/>
    <lineage>
        <taxon>Bacteria</taxon>
        <taxon>Bacillati</taxon>
        <taxon>Actinomycetota</taxon>
        <taxon>Actinomycetes</taxon>
        <taxon>Kitasatosporales</taxon>
        <taxon>Streptomycetaceae</taxon>
        <taxon>Streptomyces</taxon>
    </lineage>
</organism>
<reference evidence="3" key="1">
    <citation type="submission" date="2022-03" db="EMBL/GenBank/DDBJ databases">
        <title>Streptomyces 7R015 and 7R016 isolated from Barleria lupulina in Thailand.</title>
        <authorList>
            <person name="Kanchanasin P."/>
            <person name="Phongsopitanun W."/>
            <person name="Tanasupawat S."/>
        </authorList>
    </citation>
    <scope>NUCLEOTIDE SEQUENCE</scope>
    <source>
        <strain evidence="3">7R015</strain>
    </source>
</reference>
<feature type="compositionally biased region" description="Low complexity" evidence="1">
    <location>
        <begin position="773"/>
        <end position="782"/>
    </location>
</feature>
<evidence type="ECO:0000259" key="2">
    <source>
        <dbReference type="Pfam" id="PF12770"/>
    </source>
</evidence>
<evidence type="ECO:0000313" key="3">
    <source>
        <dbReference type="EMBL" id="MCI3271490.1"/>
    </source>
</evidence>